<protein>
    <submittedName>
        <fullName evidence="2">Uncharacterized protein</fullName>
    </submittedName>
</protein>
<dbReference type="AlphaFoldDB" id="A0A2P6Q2Z8"/>
<keyword evidence="1" id="KW-0812">Transmembrane</keyword>
<dbReference type="EMBL" id="PDCK01000043">
    <property type="protein sequence ID" value="PRQ28551.1"/>
    <property type="molecule type" value="Genomic_DNA"/>
</dbReference>
<dbReference type="Proteomes" id="UP000238479">
    <property type="component" value="Chromosome 5"/>
</dbReference>
<accession>A0A2P6Q2Z8</accession>
<name>A0A2P6Q2Z8_ROSCH</name>
<gene>
    <name evidence="2" type="ORF">RchiOBHm_Chr5g0004251</name>
</gene>
<reference evidence="2 3" key="1">
    <citation type="journal article" date="2018" name="Nat. Genet.">
        <title>The Rosa genome provides new insights in the design of modern roses.</title>
        <authorList>
            <person name="Bendahmane M."/>
        </authorList>
    </citation>
    <scope>NUCLEOTIDE SEQUENCE [LARGE SCALE GENOMIC DNA]</scope>
    <source>
        <strain evidence="3">cv. Old Blush</strain>
    </source>
</reference>
<evidence type="ECO:0000313" key="2">
    <source>
        <dbReference type="EMBL" id="PRQ28551.1"/>
    </source>
</evidence>
<comment type="caution">
    <text evidence="2">The sequence shown here is derived from an EMBL/GenBank/DDBJ whole genome shotgun (WGS) entry which is preliminary data.</text>
</comment>
<sequence length="123" mass="13921">MQPCIYRFQTMIIMLILYVFNCNGIIRSFVSSIAWIIPVNSSMLNCWNSLTVMLLRKCHGASPKSQFNGLSSYLGFFWEVGVLRGVVLEVFQGFRTGFVEEFRNSICSIISTGNVAGQFCQKI</sequence>
<feature type="transmembrane region" description="Helical" evidence="1">
    <location>
        <begin position="12"/>
        <end position="37"/>
    </location>
</feature>
<proteinExistence type="predicted"/>
<keyword evidence="1" id="KW-1133">Transmembrane helix</keyword>
<dbReference type="Gramene" id="PRQ28551">
    <property type="protein sequence ID" value="PRQ28551"/>
    <property type="gene ID" value="RchiOBHm_Chr5g0004251"/>
</dbReference>
<keyword evidence="3" id="KW-1185">Reference proteome</keyword>
<evidence type="ECO:0000256" key="1">
    <source>
        <dbReference type="SAM" id="Phobius"/>
    </source>
</evidence>
<evidence type="ECO:0000313" key="3">
    <source>
        <dbReference type="Proteomes" id="UP000238479"/>
    </source>
</evidence>
<organism evidence="2 3">
    <name type="scientific">Rosa chinensis</name>
    <name type="common">China rose</name>
    <dbReference type="NCBI Taxonomy" id="74649"/>
    <lineage>
        <taxon>Eukaryota</taxon>
        <taxon>Viridiplantae</taxon>
        <taxon>Streptophyta</taxon>
        <taxon>Embryophyta</taxon>
        <taxon>Tracheophyta</taxon>
        <taxon>Spermatophyta</taxon>
        <taxon>Magnoliopsida</taxon>
        <taxon>eudicotyledons</taxon>
        <taxon>Gunneridae</taxon>
        <taxon>Pentapetalae</taxon>
        <taxon>rosids</taxon>
        <taxon>fabids</taxon>
        <taxon>Rosales</taxon>
        <taxon>Rosaceae</taxon>
        <taxon>Rosoideae</taxon>
        <taxon>Rosoideae incertae sedis</taxon>
        <taxon>Rosa</taxon>
    </lineage>
</organism>
<keyword evidence="1" id="KW-0472">Membrane</keyword>